<dbReference type="AlphaFoldDB" id="A0A183PR64"/>
<dbReference type="EMBL" id="UZAL01037789">
    <property type="protein sequence ID" value="VDP72518.1"/>
    <property type="molecule type" value="Genomic_DNA"/>
</dbReference>
<evidence type="ECO:0000313" key="1">
    <source>
        <dbReference type="EMBL" id="VDP72518.1"/>
    </source>
</evidence>
<reference evidence="1 2" key="1">
    <citation type="submission" date="2018-11" db="EMBL/GenBank/DDBJ databases">
        <authorList>
            <consortium name="Pathogen Informatics"/>
        </authorList>
    </citation>
    <scope>NUCLEOTIDE SEQUENCE [LARGE SCALE GENOMIC DNA]</scope>
    <source>
        <strain>Denwood</strain>
        <strain evidence="2">Zambia</strain>
    </source>
</reference>
<keyword evidence="2" id="KW-1185">Reference proteome</keyword>
<dbReference type="Proteomes" id="UP000269396">
    <property type="component" value="Unassembled WGS sequence"/>
</dbReference>
<gene>
    <name evidence="1" type="ORF">SMTD_LOCUS16849</name>
</gene>
<sequence>MRLARIHSVSSGSISSTPIKCSAAVNTSIGSRCVFII</sequence>
<protein>
    <submittedName>
        <fullName evidence="1">Uncharacterized protein</fullName>
    </submittedName>
</protein>
<name>A0A183PR64_9TREM</name>
<accession>A0A183PR64</accession>
<evidence type="ECO:0000313" key="2">
    <source>
        <dbReference type="Proteomes" id="UP000269396"/>
    </source>
</evidence>
<proteinExistence type="predicted"/>
<organism evidence="1 2">
    <name type="scientific">Schistosoma mattheei</name>
    <dbReference type="NCBI Taxonomy" id="31246"/>
    <lineage>
        <taxon>Eukaryota</taxon>
        <taxon>Metazoa</taxon>
        <taxon>Spiralia</taxon>
        <taxon>Lophotrochozoa</taxon>
        <taxon>Platyhelminthes</taxon>
        <taxon>Trematoda</taxon>
        <taxon>Digenea</taxon>
        <taxon>Strigeidida</taxon>
        <taxon>Schistosomatoidea</taxon>
        <taxon>Schistosomatidae</taxon>
        <taxon>Schistosoma</taxon>
    </lineage>
</organism>